<evidence type="ECO:0000313" key="3">
    <source>
        <dbReference type="EMBL" id="TFY60971.1"/>
    </source>
</evidence>
<evidence type="ECO:0000256" key="2">
    <source>
        <dbReference type="SAM" id="MobiDB-lite"/>
    </source>
</evidence>
<feature type="region of interest" description="Disordered" evidence="2">
    <location>
        <begin position="1"/>
        <end position="104"/>
    </location>
</feature>
<sequence length="350" mass="39591">MSRMSRSSSSSSELVYIDPPYTHETYEPASDDYNDIPRPATPAPAPPIPPPQTATILNFPEPDVNSAERLPDVQRSPSTDSPPLADGRYDRRVSLSTISLEPRRRRHQDRRYTYDDFKRLMTMAERDARDMRRGLRAALDRLEQSRSRAEHAERIAIEMATRLREANDERMTAMKAASTAREELGMYKMQYQNAQTEIQRAQDLLKDQDAARRDAEASAARARDTARALKQDRLVELAREEGRRMGYSDGRRAGERMGFFEAQAGARRQRRREMEDMGMYDDPDYPPYEDDVDMDTPVDAEPGAAVREAPVPGQPRNPSVSGTAPRGAPEASIDGDIDIDVQPLPRSPPR</sequence>
<feature type="non-terminal residue" evidence="3">
    <location>
        <position position="350"/>
    </location>
</feature>
<gene>
    <name evidence="3" type="ORF">EVG20_g7232</name>
</gene>
<feature type="compositionally biased region" description="Low complexity" evidence="2">
    <location>
        <begin position="1"/>
        <end position="12"/>
    </location>
</feature>
<feature type="compositionally biased region" description="Pro residues" evidence="2">
    <location>
        <begin position="39"/>
        <end position="52"/>
    </location>
</feature>
<keyword evidence="1" id="KW-0175">Coiled coil</keyword>
<dbReference type="OrthoDB" id="3268221at2759"/>
<dbReference type="Proteomes" id="UP000298327">
    <property type="component" value="Unassembled WGS sequence"/>
</dbReference>
<dbReference type="EMBL" id="SEOQ01000534">
    <property type="protein sequence ID" value="TFY60971.1"/>
    <property type="molecule type" value="Genomic_DNA"/>
</dbReference>
<feature type="compositionally biased region" description="Acidic residues" evidence="2">
    <location>
        <begin position="276"/>
        <end position="298"/>
    </location>
</feature>
<dbReference type="STRING" id="205917.A0A4Y9YHN5"/>
<name>A0A4Y9YHN5_9AGAM</name>
<comment type="caution">
    <text evidence="3">The sequence shown here is derived from an EMBL/GenBank/DDBJ whole genome shotgun (WGS) entry which is preliminary data.</text>
</comment>
<feature type="coiled-coil region" evidence="1">
    <location>
        <begin position="132"/>
        <end position="232"/>
    </location>
</feature>
<reference evidence="3 4" key="1">
    <citation type="submission" date="2019-02" db="EMBL/GenBank/DDBJ databases">
        <title>Genome sequencing of the rare red list fungi Dentipellis fragilis.</title>
        <authorList>
            <person name="Buettner E."/>
            <person name="Kellner H."/>
        </authorList>
    </citation>
    <scope>NUCLEOTIDE SEQUENCE [LARGE SCALE GENOMIC DNA]</scope>
    <source>
        <strain evidence="3 4">DSM 105465</strain>
    </source>
</reference>
<feature type="region of interest" description="Disordered" evidence="2">
    <location>
        <begin position="262"/>
        <end position="350"/>
    </location>
</feature>
<evidence type="ECO:0000256" key="1">
    <source>
        <dbReference type="SAM" id="Coils"/>
    </source>
</evidence>
<dbReference type="AlphaFoldDB" id="A0A4Y9YHN5"/>
<accession>A0A4Y9YHN5</accession>
<evidence type="ECO:0000313" key="4">
    <source>
        <dbReference type="Proteomes" id="UP000298327"/>
    </source>
</evidence>
<keyword evidence="4" id="KW-1185">Reference proteome</keyword>
<proteinExistence type="predicted"/>
<organism evidence="3 4">
    <name type="scientific">Dentipellis fragilis</name>
    <dbReference type="NCBI Taxonomy" id="205917"/>
    <lineage>
        <taxon>Eukaryota</taxon>
        <taxon>Fungi</taxon>
        <taxon>Dikarya</taxon>
        <taxon>Basidiomycota</taxon>
        <taxon>Agaricomycotina</taxon>
        <taxon>Agaricomycetes</taxon>
        <taxon>Russulales</taxon>
        <taxon>Hericiaceae</taxon>
        <taxon>Dentipellis</taxon>
    </lineage>
</organism>
<protein>
    <submittedName>
        <fullName evidence="3">Uncharacterized protein</fullName>
    </submittedName>
</protein>